<dbReference type="PANTHER" id="PTHR30566:SF25">
    <property type="entry name" value="INNER MEMBRANE PROTEIN"/>
    <property type="match status" value="1"/>
</dbReference>
<accession>A0ABV5F5F3</accession>
<dbReference type="RefSeq" id="WP_382384319.1">
    <property type="nucleotide sequence ID" value="NZ_JBHMEZ010000030.1"/>
</dbReference>
<proteinExistence type="predicted"/>
<feature type="transmembrane region" description="Helical" evidence="5">
    <location>
        <begin position="7"/>
        <end position="24"/>
    </location>
</feature>
<dbReference type="SUPFAM" id="SSF50182">
    <property type="entry name" value="Sm-like ribonucleoproteins"/>
    <property type="match status" value="1"/>
</dbReference>
<reference evidence="7 8" key="1">
    <citation type="submission" date="2024-09" db="EMBL/GenBank/DDBJ databases">
        <authorList>
            <person name="Sun Q."/>
            <person name="Mori K."/>
        </authorList>
    </citation>
    <scope>NUCLEOTIDE SEQUENCE [LARGE SCALE GENOMIC DNA]</scope>
    <source>
        <strain evidence="7 8">CECT 8286</strain>
    </source>
</reference>
<dbReference type="InterPro" id="IPR023408">
    <property type="entry name" value="MscS_beta-dom_sf"/>
</dbReference>
<organism evidence="7 8">
    <name type="scientific">Formosa undariae</name>
    <dbReference type="NCBI Taxonomy" id="1325436"/>
    <lineage>
        <taxon>Bacteria</taxon>
        <taxon>Pseudomonadati</taxon>
        <taxon>Bacteroidota</taxon>
        <taxon>Flavobacteriia</taxon>
        <taxon>Flavobacteriales</taxon>
        <taxon>Flavobacteriaceae</taxon>
        <taxon>Formosa</taxon>
    </lineage>
</organism>
<evidence type="ECO:0000256" key="5">
    <source>
        <dbReference type="SAM" id="Phobius"/>
    </source>
</evidence>
<dbReference type="InterPro" id="IPR010920">
    <property type="entry name" value="LSM_dom_sf"/>
</dbReference>
<comment type="subcellular location">
    <subcellularLocation>
        <location evidence="1">Membrane</location>
    </subcellularLocation>
</comment>
<evidence type="ECO:0000256" key="1">
    <source>
        <dbReference type="ARBA" id="ARBA00004370"/>
    </source>
</evidence>
<dbReference type="Gene3D" id="1.10.287.1260">
    <property type="match status" value="1"/>
</dbReference>
<evidence type="ECO:0000313" key="7">
    <source>
        <dbReference type="EMBL" id="MFB9054681.1"/>
    </source>
</evidence>
<evidence type="ECO:0000313" key="8">
    <source>
        <dbReference type="Proteomes" id="UP001589605"/>
    </source>
</evidence>
<comment type="caution">
    <text evidence="7">The sequence shown here is derived from an EMBL/GenBank/DDBJ whole genome shotgun (WGS) entry which is preliminary data.</text>
</comment>
<keyword evidence="2 5" id="KW-0812">Transmembrane</keyword>
<evidence type="ECO:0000256" key="3">
    <source>
        <dbReference type="ARBA" id="ARBA00022989"/>
    </source>
</evidence>
<keyword evidence="4 5" id="KW-0472">Membrane</keyword>
<keyword evidence="3 5" id="KW-1133">Transmembrane helix</keyword>
<dbReference type="Gene3D" id="2.30.30.60">
    <property type="match status" value="1"/>
</dbReference>
<feature type="transmembrane region" description="Helical" evidence="5">
    <location>
        <begin position="88"/>
        <end position="109"/>
    </location>
</feature>
<sequence>MKKNTNLIISGILLILVLSLQLITDFVTKLTGLDFSAIADQQNNLFIAVSAWVAIIILRRLKTRFLKRYDISQEDNLHSRKVYTQFNILEKVIIFVIIIVAVGLILLSFEGIRKIGVGLFASAGVAGIILGLSAQKVVGALLAGIQIAITQPFRIDDAVVVEGEWGWIEEINLTYVVVRVWDKRRLVLPSSYFLEKPFQNWTRNNADIMGTVFLYTDYNIPFNDLRTELTRLLNASDLWDGKVNVLQVTESKETTVESRILVSARNSPMAWDLRVHIREKMIEYIQINYPDSLPRTRVVIENKATNQPPR</sequence>
<name>A0ABV5F5F3_9FLAO</name>
<feature type="transmembrane region" description="Helical" evidence="5">
    <location>
        <begin position="115"/>
        <end position="134"/>
    </location>
</feature>
<gene>
    <name evidence="7" type="ORF">ACFFVB_16450</name>
</gene>
<dbReference type="Proteomes" id="UP001589605">
    <property type="component" value="Unassembled WGS sequence"/>
</dbReference>
<dbReference type="PANTHER" id="PTHR30566">
    <property type="entry name" value="YNAI-RELATED MECHANOSENSITIVE ION CHANNEL"/>
    <property type="match status" value="1"/>
</dbReference>
<feature type="transmembrane region" description="Helical" evidence="5">
    <location>
        <begin position="44"/>
        <end position="61"/>
    </location>
</feature>
<feature type="domain" description="Mechanosensitive ion channel MscS" evidence="6">
    <location>
        <begin position="137"/>
        <end position="203"/>
    </location>
</feature>
<evidence type="ECO:0000256" key="2">
    <source>
        <dbReference type="ARBA" id="ARBA00022692"/>
    </source>
</evidence>
<protein>
    <submittedName>
        <fullName evidence="7">Mechanosensitive ion channel family protein</fullName>
    </submittedName>
</protein>
<keyword evidence="8" id="KW-1185">Reference proteome</keyword>
<dbReference type="InterPro" id="IPR006685">
    <property type="entry name" value="MscS_channel_2nd"/>
</dbReference>
<dbReference type="Pfam" id="PF00924">
    <property type="entry name" value="MS_channel_2nd"/>
    <property type="match status" value="1"/>
</dbReference>
<dbReference type="EMBL" id="JBHMEZ010000030">
    <property type="protein sequence ID" value="MFB9054681.1"/>
    <property type="molecule type" value="Genomic_DNA"/>
</dbReference>
<evidence type="ECO:0000256" key="4">
    <source>
        <dbReference type="ARBA" id="ARBA00023136"/>
    </source>
</evidence>
<evidence type="ECO:0000259" key="6">
    <source>
        <dbReference type="Pfam" id="PF00924"/>
    </source>
</evidence>